<dbReference type="InterPro" id="IPR036047">
    <property type="entry name" value="F-box-like_dom_sf"/>
</dbReference>
<dbReference type="InterPro" id="IPR056016">
    <property type="entry name" value="DUF7595"/>
</dbReference>
<proteinExistence type="predicted"/>
<comment type="caution">
    <text evidence="3">The sequence shown here is derived from an EMBL/GenBank/DDBJ whole genome shotgun (WGS) entry which is preliminary data.</text>
</comment>
<sequence>MFARNLNKPVMSAKRQHVSTCNNRTTPDEPPPQFIPIDLLLDIFARLDTAGIVRCVATSKPIRRAMTDPAFCRRLALRDEEAAGNGGVLLGVSYEFRNEVHQAPRPNPRFDAGLLKSYYGYEPEASLGGLVVLRHRDTAVHWLYGGPFQDISIIIAPDVATARATLIELPPQDDLNLRPSQRHHKALQMAASPDGRLCLVVGGAYAITMWRLSSEAGSSTASASARWTRQMVIPRHTIKDTLYGTGYSVQFLGFGEMSGSVILQMDEAGIVKVNLRSKEPIVLSHDFRKHSSQGKNIRLCMHEADSHSLLQAMKPF</sequence>
<dbReference type="Proteomes" id="UP000324897">
    <property type="component" value="Chromosome 5"/>
</dbReference>
<dbReference type="OrthoDB" id="692426at2759"/>
<organism evidence="3 4">
    <name type="scientific">Eragrostis curvula</name>
    <name type="common">weeping love grass</name>
    <dbReference type="NCBI Taxonomy" id="38414"/>
    <lineage>
        <taxon>Eukaryota</taxon>
        <taxon>Viridiplantae</taxon>
        <taxon>Streptophyta</taxon>
        <taxon>Embryophyta</taxon>
        <taxon>Tracheophyta</taxon>
        <taxon>Spermatophyta</taxon>
        <taxon>Magnoliopsida</taxon>
        <taxon>Liliopsida</taxon>
        <taxon>Poales</taxon>
        <taxon>Poaceae</taxon>
        <taxon>PACMAD clade</taxon>
        <taxon>Chloridoideae</taxon>
        <taxon>Eragrostideae</taxon>
        <taxon>Eragrostidinae</taxon>
        <taxon>Eragrostis</taxon>
    </lineage>
</organism>
<evidence type="ECO:0000313" key="3">
    <source>
        <dbReference type="EMBL" id="TVU44789.1"/>
    </source>
</evidence>
<evidence type="ECO:0000256" key="1">
    <source>
        <dbReference type="SAM" id="MobiDB-lite"/>
    </source>
</evidence>
<evidence type="ECO:0000313" key="4">
    <source>
        <dbReference type="Proteomes" id="UP000324897"/>
    </source>
</evidence>
<dbReference type="Pfam" id="PF24523">
    <property type="entry name" value="DUF7595"/>
    <property type="match status" value="1"/>
</dbReference>
<feature type="non-terminal residue" evidence="3">
    <location>
        <position position="1"/>
    </location>
</feature>
<protein>
    <recommendedName>
        <fullName evidence="2">DUF7595 domain-containing protein</fullName>
    </recommendedName>
</protein>
<reference evidence="3 4" key="1">
    <citation type="journal article" date="2019" name="Sci. Rep.">
        <title>A high-quality genome of Eragrostis curvula grass provides insights into Poaceae evolution and supports new strategies to enhance forage quality.</title>
        <authorList>
            <person name="Carballo J."/>
            <person name="Santos B.A.C.M."/>
            <person name="Zappacosta D."/>
            <person name="Garbus I."/>
            <person name="Selva J.P."/>
            <person name="Gallo C.A."/>
            <person name="Diaz A."/>
            <person name="Albertini E."/>
            <person name="Caccamo M."/>
            <person name="Echenique V."/>
        </authorList>
    </citation>
    <scope>NUCLEOTIDE SEQUENCE [LARGE SCALE GENOMIC DNA]</scope>
    <source>
        <strain evidence="4">cv. Victoria</strain>
        <tissue evidence="3">Leaf</tissue>
    </source>
</reference>
<name>A0A5J9W8Z8_9POAL</name>
<evidence type="ECO:0000259" key="2">
    <source>
        <dbReference type="Pfam" id="PF24523"/>
    </source>
</evidence>
<keyword evidence="4" id="KW-1185">Reference proteome</keyword>
<accession>A0A5J9W8Z8</accession>
<dbReference type="AlphaFoldDB" id="A0A5J9W8Z8"/>
<feature type="domain" description="DUF7595" evidence="2">
    <location>
        <begin position="139"/>
        <end position="316"/>
    </location>
</feature>
<dbReference type="SUPFAM" id="SSF81383">
    <property type="entry name" value="F-box domain"/>
    <property type="match status" value="1"/>
</dbReference>
<dbReference type="Gramene" id="TVU44789">
    <property type="protein sequence ID" value="TVU44789"/>
    <property type="gene ID" value="EJB05_04245"/>
</dbReference>
<feature type="region of interest" description="Disordered" evidence="1">
    <location>
        <begin position="1"/>
        <end position="30"/>
    </location>
</feature>
<dbReference type="EMBL" id="RWGY01000004">
    <property type="protein sequence ID" value="TVU44789.1"/>
    <property type="molecule type" value="Genomic_DNA"/>
</dbReference>
<gene>
    <name evidence="3" type="ORF">EJB05_04245</name>
</gene>
<dbReference type="PANTHER" id="PTHR35828:SF3">
    <property type="entry name" value="OS03G0775900 PROTEIN"/>
    <property type="match status" value="1"/>
</dbReference>
<dbReference type="PANTHER" id="PTHR35828">
    <property type="entry name" value="OS08G0203800 PROTEIN-RELATED"/>
    <property type="match status" value="1"/>
</dbReference>